<feature type="transmembrane region" description="Helical" evidence="11">
    <location>
        <begin position="20"/>
        <end position="41"/>
    </location>
</feature>
<dbReference type="InterPro" id="IPR013518">
    <property type="entry name" value="K_chnl_inward-rec_Kir_cyto"/>
</dbReference>
<dbReference type="EMBL" id="JACJTC010000003">
    <property type="protein sequence ID" value="MBD2610446.1"/>
    <property type="molecule type" value="Genomic_DNA"/>
</dbReference>
<keyword evidence="8" id="KW-0406">Ion transport</keyword>
<feature type="transmembrane region" description="Helical" evidence="11">
    <location>
        <begin position="53"/>
        <end position="77"/>
    </location>
</feature>
<evidence type="ECO:0000256" key="9">
    <source>
        <dbReference type="ARBA" id="ARBA00023136"/>
    </source>
</evidence>
<keyword evidence="3" id="KW-0633">Potassium transport</keyword>
<dbReference type="Pfam" id="PF07885">
    <property type="entry name" value="Ion_trans_2"/>
    <property type="match status" value="1"/>
</dbReference>
<reference evidence="14 15" key="1">
    <citation type="journal article" date="2020" name="ISME J.">
        <title>Comparative genomics reveals insights into cyanobacterial evolution and habitat adaptation.</title>
        <authorList>
            <person name="Chen M.Y."/>
            <person name="Teng W.K."/>
            <person name="Zhao L."/>
            <person name="Hu C.X."/>
            <person name="Zhou Y.K."/>
            <person name="Han B.P."/>
            <person name="Song L.R."/>
            <person name="Shu W.S."/>
        </authorList>
    </citation>
    <scope>NUCLEOTIDE SEQUENCE [LARGE SCALE GENOMIC DNA]</scope>
    <source>
        <strain evidence="14 15">FACHB-252</strain>
    </source>
</reference>
<evidence type="ECO:0000313" key="15">
    <source>
        <dbReference type="Proteomes" id="UP000606396"/>
    </source>
</evidence>
<gene>
    <name evidence="14" type="ORF">H6G94_04010</name>
</gene>
<keyword evidence="5" id="KW-0851">Voltage-gated channel</keyword>
<dbReference type="SUPFAM" id="SSF81324">
    <property type="entry name" value="Voltage-gated potassium channels"/>
    <property type="match status" value="1"/>
</dbReference>
<evidence type="ECO:0000313" key="14">
    <source>
        <dbReference type="EMBL" id="MBD2610446.1"/>
    </source>
</evidence>
<dbReference type="PANTHER" id="PTHR11767">
    <property type="entry name" value="INWARD RECTIFIER POTASSIUM CHANNEL"/>
    <property type="match status" value="1"/>
</dbReference>
<evidence type="ECO:0000256" key="7">
    <source>
        <dbReference type="ARBA" id="ARBA00022989"/>
    </source>
</evidence>
<feature type="transmembrane region" description="Helical" evidence="11">
    <location>
        <begin position="89"/>
        <end position="109"/>
    </location>
</feature>
<comment type="subcellular location">
    <subcellularLocation>
        <location evidence="1">Membrane</location>
        <topology evidence="1">Multi-pass membrane protein</topology>
    </subcellularLocation>
</comment>
<comment type="caution">
    <text evidence="14">The sequence shown here is derived from an EMBL/GenBank/DDBJ whole genome shotgun (WGS) entry which is preliminary data.</text>
</comment>
<dbReference type="Gene3D" id="1.10.287.70">
    <property type="match status" value="1"/>
</dbReference>
<keyword evidence="7 11" id="KW-1133">Transmembrane helix</keyword>
<keyword evidence="9 11" id="KW-0472">Membrane</keyword>
<dbReference type="InterPro" id="IPR013099">
    <property type="entry name" value="K_chnl_dom"/>
</dbReference>
<keyword evidence="15" id="KW-1185">Reference proteome</keyword>
<protein>
    <submittedName>
        <fullName evidence="14">ATP-sensitive inward rectifier potassium channel 10</fullName>
    </submittedName>
</protein>
<evidence type="ECO:0000256" key="3">
    <source>
        <dbReference type="ARBA" id="ARBA00022538"/>
    </source>
</evidence>
<dbReference type="Gene3D" id="2.60.40.1400">
    <property type="entry name" value="G protein-activated inward rectifier potassium channel 1"/>
    <property type="match status" value="1"/>
</dbReference>
<keyword evidence="10 14" id="KW-0407">Ion channel</keyword>
<name>A0ABR8H5C5_NOSPU</name>
<evidence type="ECO:0000259" key="12">
    <source>
        <dbReference type="Pfam" id="PF07885"/>
    </source>
</evidence>
<evidence type="ECO:0000256" key="5">
    <source>
        <dbReference type="ARBA" id="ARBA00022882"/>
    </source>
</evidence>
<evidence type="ECO:0000259" key="13">
    <source>
        <dbReference type="Pfam" id="PF17655"/>
    </source>
</evidence>
<dbReference type="PRINTS" id="PR01320">
    <property type="entry name" value="KIRCHANNEL"/>
</dbReference>
<feature type="domain" description="Potassium channel" evidence="12">
    <location>
        <begin position="72"/>
        <end position="138"/>
    </location>
</feature>
<dbReference type="InterPro" id="IPR016449">
    <property type="entry name" value="K_chnl_inward-rec_Kir"/>
</dbReference>
<keyword evidence="4 11" id="KW-0812">Transmembrane</keyword>
<evidence type="ECO:0000256" key="8">
    <source>
        <dbReference type="ARBA" id="ARBA00023065"/>
    </source>
</evidence>
<keyword evidence="2" id="KW-0813">Transport</keyword>
<evidence type="ECO:0000256" key="6">
    <source>
        <dbReference type="ARBA" id="ARBA00022958"/>
    </source>
</evidence>
<dbReference type="SUPFAM" id="SSF81296">
    <property type="entry name" value="E set domains"/>
    <property type="match status" value="1"/>
</dbReference>
<dbReference type="PANTHER" id="PTHR11767:SF102">
    <property type="entry name" value="INWARDLY RECTIFYING POTASSIUM CHANNEL 1, ISOFORM F"/>
    <property type="match status" value="1"/>
</dbReference>
<organism evidence="14 15">
    <name type="scientific">Nostoc punctiforme FACHB-252</name>
    <dbReference type="NCBI Taxonomy" id="1357509"/>
    <lineage>
        <taxon>Bacteria</taxon>
        <taxon>Bacillati</taxon>
        <taxon>Cyanobacteriota</taxon>
        <taxon>Cyanophyceae</taxon>
        <taxon>Nostocales</taxon>
        <taxon>Nostocaceae</taxon>
        <taxon>Nostoc</taxon>
    </lineage>
</organism>
<dbReference type="Pfam" id="PF17655">
    <property type="entry name" value="IRK_C"/>
    <property type="match status" value="1"/>
</dbReference>
<keyword evidence="6" id="KW-0630">Potassium</keyword>
<evidence type="ECO:0000256" key="1">
    <source>
        <dbReference type="ARBA" id="ARBA00004141"/>
    </source>
</evidence>
<dbReference type="RefSeq" id="WP_190948443.1">
    <property type="nucleotide sequence ID" value="NZ_JACJTC010000003.1"/>
</dbReference>
<feature type="domain" description="Inward rectifier potassium channel C-terminal" evidence="13">
    <location>
        <begin position="149"/>
        <end position="301"/>
    </location>
</feature>
<proteinExistence type="predicted"/>
<feature type="transmembrane region" description="Helical" evidence="11">
    <location>
        <begin position="115"/>
        <end position="140"/>
    </location>
</feature>
<evidence type="ECO:0000256" key="4">
    <source>
        <dbReference type="ARBA" id="ARBA00022692"/>
    </source>
</evidence>
<evidence type="ECO:0000256" key="10">
    <source>
        <dbReference type="ARBA" id="ARBA00023303"/>
    </source>
</evidence>
<sequence length="307" mass="35628">MKFRVKRLSRKQKQRLLPRINIHVRDGKFEIMGMGIWYYYWRDPYHLLLTIPWHGFLILICLSYITINALFAIAYLLGGDCIANARPGSFLDVFFFSVQTLASIGYGAMYPKTTYANIIVTIEAMIGLVGIAVMTGLAFARFSRPTARVMFSRVAVITPHDTKPTLMFRTANQRRNMILEAQLRVYLMRDEITAEGQFMRRIYDLKLLRNQTPSFSLSWSVVHVIDEFSPLYGMTAESLIQTNSILMISLSGIDETVTQVVYARHSYSAHEILWNNRFVDIFHETPDGHRYIDYNRFHDVLPLDEME</sequence>
<accession>A0ABR8H5C5</accession>
<dbReference type="InterPro" id="IPR014756">
    <property type="entry name" value="Ig_E-set"/>
</dbReference>
<dbReference type="InterPro" id="IPR041647">
    <property type="entry name" value="IRK_C"/>
</dbReference>
<evidence type="ECO:0000256" key="2">
    <source>
        <dbReference type="ARBA" id="ARBA00022448"/>
    </source>
</evidence>
<dbReference type="GO" id="GO:0034220">
    <property type="term" value="P:monoatomic ion transmembrane transport"/>
    <property type="evidence" value="ECO:0007669"/>
    <property type="project" value="UniProtKB-KW"/>
</dbReference>
<evidence type="ECO:0000256" key="11">
    <source>
        <dbReference type="SAM" id="Phobius"/>
    </source>
</evidence>
<dbReference type="Proteomes" id="UP000606396">
    <property type="component" value="Unassembled WGS sequence"/>
</dbReference>